<dbReference type="InterPro" id="IPR004869">
    <property type="entry name" value="MMPL_dom"/>
</dbReference>
<evidence type="ECO:0000256" key="3">
    <source>
        <dbReference type="ARBA" id="ARBA00022475"/>
    </source>
</evidence>
<dbReference type="Proteomes" id="UP001596524">
    <property type="component" value="Unassembled WGS sequence"/>
</dbReference>
<feature type="transmembrane region" description="Helical" evidence="8">
    <location>
        <begin position="520"/>
        <end position="540"/>
    </location>
</feature>
<evidence type="ECO:0000256" key="1">
    <source>
        <dbReference type="ARBA" id="ARBA00004651"/>
    </source>
</evidence>
<dbReference type="Gene3D" id="1.20.1640.10">
    <property type="entry name" value="Multidrug efflux transporter AcrB transmembrane domain"/>
    <property type="match status" value="2"/>
</dbReference>
<protein>
    <submittedName>
        <fullName evidence="10">MMPL family transporter</fullName>
    </submittedName>
</protein>
<feature type="transmembrane region" description="Helical" evidence="8">
    <location>
        <begin position="631"/>
        <end position="651"/>
    </location>
</feature>
<keyword evidence="5 8" id="KW-1133">Transmembrane helix</keyword>
<feature type="transmembrane region" description="Helical" evidence="8">
    <location>
        <begin position="362"/>
        <end position="386"/>
    </location>
</feature>
<evidence type="ECO:0000259" key="9">
    <source>
        <dbReference type="PROSITE" id="PS50156"/>
    </source>
</evidence>
<gene>
    <name evidence="10" type="ORF">ACFQO6_05835</name>
</gene>
<feature type="domain" description="SSD" evidence="9">
    <location>
        <begin position="192"/>
        <end position="325"/>
    </location>
</feature>
<dbReference type="RefSeq" id="WP_255889900.1">
    <property type="nucleotide sequence ID" value="NZ_JAFMZM010000002.1"/>
</dbReference>
<dbReference type="PANTHER" id="PTHR33406">
    <property type="entry name" value="MEMBRANE PROTEIN MJ1562-RELATED"/>
    <property type="match status" value="1"/>
</dbReference>
<feature type="transmembrane region" description="Helical" evidence="8">
    <location>
        <begin position="226"/>
        <end position="247"/>
    </location>
</feature>
<dbReference type="EMBL" id="JBHTCH010000004">
    <property type="protein sequence ID" value="MFC7359784.1"/>
    <property type="molecule type" value="Genomic_DNA"/>
</dbReference>
<comment type="similarity">
    <text evidence="2">Belongs to the resistance-nodulation-cell division (RND) (TC 2.A.6) family. MmpL subfamily.</text>
</comment>
<dbReference type="Pfam" id="PF03176">
    <property type="entry name" value="MMPL"/>
    <property type="match status" value="2"/>
</dbReference>
<feature type="transmembrane region" description="Helical" evidence="8">
    <location>
        <begin position="547"/>
        <end position="564"/>
    </location>
</feature>
<proteinExistence type="inferred from homology"/>
<evidence type="ECO:0000256" key="7">
    <source>
        <dbReference type="SAM" id="MobiDB-lite"/>
    </source>
</evidence>
<keyword evidence="3" id="KW-1003">Cell membrane</keyword>
<organism evidence="10 11">
    <name type="scientific">Nocardioides astragali</name>
    <dbReference type="NCBI Taxonomy" id="1776736"/>
    <lineage>
        <taxon>Bacteria</taxon>
        <taxon>Bacillati</taxon>
        <taxon>Actinomycetota</taxon>
        <taxon>Actinomycetes</taxon>
        <taxon>Propionibacteriales</taxon>
        <taxon>Nocardioidaceae</taxon>
        <taxon>Nocardioides</taxon>
    </lineage>
</organism>
<sequence>MLVNLADWCFRRRRLVVVSWLGALVVSFLLAGALGGEFRQDYLQPGSESRAASQTLEDTFPQRSGDTVQVVLHAEGGVTSSEVQARAEALFAEVARNEDVVGIASPFVAGGATQISADGTTAYADVALSSTVNEFTPAQAAALVDPILEAGDDTLQVEVGGAVAALSQAPPVGSEVIGLVAAAIILLVTFGSVVAMGLPLVTALFGLGVAMALGEVLRRVVDVPDWAPATAAMVGIGVGIDYALLIVTRYRTSLAAGQDPRRATATAIATAGRSVLFAGITVVISMLGILLMGQPAMNGFAFTVVLAVVVTVAASLTLLPAILGFAGHGIERLHVPFVSRQVRPYDASRWFRWSRFIQRRPWIAAIGGLAVLLALAAPFLGIRFGFPDAENDAPTSTTRQAYDLLADGFGPGFSAPMVLTVQGAAGDLKDAADQLGASLGDVEGVAYVAPAVVNESGDTAVLSLTPATSPQDAASEDLVDLLRDEEIPTATASTDLTVHVGGMIAANVDSTRGTADRLPFFFGGVLLVSFLLLMMVFGSVLVPLKAVVMNVLATGAAFGVLALATGGGPLGDLVGIPEATPVPIQLPIGIFAILFGLSMDYEVFLLSRIKEEYDRTGDNARAVADGLAKSARVITASAAIMVTVFFSFVLGESVLTKMFGLGLGAAVLIDATLVRMVLVPATMELLGDRNWWLPSWLDRLLPHIDAEGRGMIDVPEGEPEQGLTPVPVPAGSGAPS</sequence>
<feature type="transmembrane region" description="Helical" evidence="8">
    <location>
        <begin position="268"/>
        <end position="293"/>
    </location>
</feature>
<evidence type="ECO:0000313" key="10">
    <source>
        <dbReference type="EMBL" id="MFC7359784.1"/>
    </source>
</evidence>
<reference evidence="11" key="1">
    <citation type="journal article" date="2019" name="Int. J. Syst. Evol. Microbiol.">
        <title>The Global Catalogue of Microorganisms (GCM) 10K type strain sequencing project: providing services to taxonomists for standard genome sequencing and annotation.</title>
        <authorList>
            <consortium name="The Broad Institute Genomics Platform"/>
            <consortium name="The Broad Institute Genome Sequencing Center for Infectious Disease"/>
            <person name="Wu L."/>
            <person name="Ma J."/>
        </authorList>
    </citation>
    <scope>NUCLEOTIDE SEQUENCE [LARGE SCALE GENOMIC DNA]</scope>
    <source>
        <strain evidence="11">FCH27</strain>
    </source>
</reference>
<name>A0ABW2MZX5_9ACTN</name>
<evidence type="ECO:0000256" key="4">
    <source>
        <dbReference type="ARBA" id="ARBA00022692"/>
    </source>
</evidence>
<keyword evidence="4 8" id="KW-0812">Transmembrane</keyword>
<evidence type="ECO:0000256" key="6">
    <source>
        <dbReference type="ARBA" id="ARBA00023136"/>
    </source>
</evidence>
<evidence type="ECO:0000256" key="2">
    <source>
        <dbReference type="ARBA" id="ARBA00010157"/>
    </source>
</evidence>
<feature type="transmembrane region" description="Helical" evidence="8">
    <location>
        <begin position="584"/>
        <end position="606"/>
    </location>
</feature>
<dbReference type="InterPro" id="IPR050545">
    <property type="entry name" value="Mycobact_MmpL"/>
</dbReference>
<evidence type="ECO:0000256" key="5">
    <source>
        <dbReference type="ARBA" id="ARBA00022989"/>
    </source>
</evidence>
<dbReference type="PANTHER" id="PTHR33406:SF11">
    <property type="entry name" value="MEMBRANE PROTEIN SCO6666-RELATED"/>
    <property type="match status" value="1"/>
</dbReference>
<accession>A0ABW2MZX5</accession>
<dbReference type="PROSITE" id="PS50156">
    <property type="entry name" value="SSD"/>
    <property type="match status" value="1"/>
</dbReference>
<feature type="region of interest" description="Disordered" evidence="7">
    <location>
        <begin position="711"/>
        <end position="736"/>
    </location>
</feature>
<evidence type="ECO:0000256" key="8">
    <source>
        <dbReference type="SAM" id="Phobius"/>
    </source>
</evidence>
<comment type="subcellular location">
    <subcellularLocation>
        <location evidence="1">Cell membrane</location>
        <topology evidence="1">Multi-pass membrane protein</topology>
    </subcellularLocation>
</comment>
<feature type="transmembrane region" description="Helical" evidence="8">
    <location>
        <begin position="657"/>
        <end position="678"/>
    </location>
</feature>
<feature type="transmembrane region" description="Helical" evidence="8">
    <location>
        <begin position="299"/>
        <end position="323"/>
    </location>
</feature>
<dbReference type="SUPFAM" id="SSF82866">
    <property type="entry name" value="Multidrug efflux transporter AcrB transmembrane domain"/>
    <property type="match status" value="2"/>
</dbReference>
<keyword evidence="11" id="KW-1185">Reference proteome</keyword>
<keyword evidence="6 8" id="KW-0472">Membrane</keyword>
<comment type="caution">
    <text evidence="10">The sequence shown here is derived from an EMBL/GenBank/DDBJ whole genome shotgun (WGS) entry which is preliminary data.</text>
</comment>
<evidence type="ECO:0000313" key="11">
    <source>
        <dbReference type="Proteomes" id="UP001596524"/>
    </source>
</evidence>
<dbReference type="InterPro" id="IPR000731">
    <property type="entry name" value="SSD"/>
</dbReference>